<dbReference type="AlphaFoldDB" id="A0A4R3UTQ4"/>
<accession>A0A4R3UTQ4</accession>
<comment type="caution">
    <text evidence="1">The sequence shown here is derived from an EMBL/GenBank/DDBJ whole genome shotgun (WGS) entry which is preliminary data.</text>
</comment>
<dbReference type="OrthoDB" id="6537357at2"/>
<dbReference type="EMBL" id="SMBX01000009">
    <property type="protein sequence ID" value="TCU94482.1"/>
    <property type="molecule type" value="Genomic_DNA"/>
</dbReference>
<proteinExistence type="predicted"/>
<dbReference type="RefSeq" id="WP_132477779.1">
    <property type="nucleotide sequence ID" value="NZ_JBHRVM010000001.1"/>
</dbReference>
<evidence type="ECO:0000313" key="1">
    <source>
        <dbReference type="EMBL" id="TCU94482.1"/>
    </source>
</evidence>
<keyword evidence="2" id="KW-1185">Reference proteome</keyword>
<protein>
    <submittedName>
        <fullName evidence="1">Uncharacterized protein</fullName>
    </submittedName>
</protein>
<gene>
    <name evidence="1" type="ORF">EV686_10933</name>
</gene>
<evidence type="ECO:0000313" key="2">
    <source>
        <dbReference type="Proteomes" id="UP000294692"/>
    </source>
</evidence>
<name>A0A4R3UTQ4_9BURK</name>
<organism evidence="1 2">
    <name type="scientific">Paracandidimonas soli</name>
    <dbReference type="NCBI Taxonomy" id="1917182"/>
    <lineage>
        <taxon>Bacteria</taxon>
        <taxon>Pseudomonadati</taxon>
        <taxon>Pseudomonadota</taxon>
        <taxon>Betaproteobacteria</taxon>
        <taxon>Burkholderiales</taxon>
        <taxon>Alcaligenaceae</taxon>
        <taxon>Paracandidimonas</taxon>
    </lineage>
</organism>
<dbReference type="Proteomes" id="UP000294692">
    <property type="component" value="Unassembled WGS sequence"/>
</dbReference>
<reference evidence="1 2" key="1">
    <citation type="submission" date="2019-03" db="EMBL/GenBank/DDBJ databases">
        <title>Genomic Encyclopedia of Type Strains, Phase IV (KMG-IV): sequencing the most valuable type-strain genomes for metagenomic binning, comparative biology and taxonomic classification.</title>
        <authorList>
            <person name="Goeker M."/>
        </authorList>
    </citation>
    <scope>NUCLEOTIDE SEQUENCE [LARGE SCALE GENOMIC DNA]</scope>
    <source>
        <strain evidence="1 2">DSM 100048</strain>
    </source>
</reference>
<sequence>MNRQWLLRIPVQRLNWKAIDKWPLDRAVLATAQLHHAVDHPETYVRLFTDRATDLAALLQQACPSAQAHRLTLMQSIAGPANNQPAAWFYTVETDITPEVETDFNRWYSEEHLPGLAAVDGTVRAERWLCETGSPRYVASYELASRETFGCPAWLAVRGTPWSDRIRPHFIHAKRTLFTTSFRSEPL</sequence>